<proteinExistence type="predicted"/>
<protein>
    <submittedName>
        <fullName evidence="2">Uncharacterized protein</fullName>
    </submittedName>
</protein>
<name>A0A017SX54_9BACT</name>
<accession>A0A017SX54</accession>
<dbReference type="AlphaFoldDB" id="A0A017SX54"/>
<comment type="caution">
    <text evidence="2">The sequence shown here is derived from an EMBL/GenBank/DDBJ whole genome shotgun (WGS) entry which is preliminary data.</text>
</comment>
<evidence type="ECO:0000313" key="2">
    <source>
        <dbReference type="EMBL" id="EYF01190.1"/>
    </source>
</evidence>
<dbReference type="Proteomes" id="UP000019678">
    <property type="component" value="Unassembled WGS sequence"/>
</dbReference>
<gene>
    <name evidence="2" type="ORF">CAP_8531</name>
</gene>
<evidence type="ECO:0000256" key="1">
    <source>
        <dbReference type="SAM" id="Phobius"/>
    </source>
</evidence>
<keyword evidence="3" id="KW-1185">Reference proteome</keyword>
<keyword evidence="1" id="KW-1133">Transmembrane helix</keyword>
<keyword evidence="1" id="KW-0812">Transmembrane</keyword>
<feature type="transmembrane region" description="Helical" evidence="1">
    <location>
        <begin position="52"/>
        <end position="75"/>
    </location>
</feature>
<evidence type="ECO:0000313" key="3">
    <source>
        <dbReference type="Proteomes" id="UP000019678"/>
    </source>
</evidence>
<feature type="transmembrane region" description="Helical" evidence="1">
    <location>
        <begin position="21"/>
        <end position="46"/>
    </location>
</feature>
<organism evidence="2 3">
    <name type="scientific">Chondromyces apiculatus DSM 436</name>
    <dbReference type="NCBI Taxonomy" id="1192034"/>
    <lineage>
        <taxon>Bacteria</taxon>
        <taxon>Pseudomonadati</taxon>
        <taxon>Myxococcota</taxon>
        <taxon>Polyangia</taxon>
        <taxon>Polyangiales</taxon>
        <taxon>Polyangiaceae</taxon>
        <taxon>Chondromyces</taxon>
    </lineage>
</organism>
<dbReference type="STRING" id="1192034.CAP_8531"/>
<dbReference type="OrthoDB" id="5513364at2"/>
<keyword evidence="1" id="KW-0472">Membrane</keyword>
<feature type="transmembrane region" description="Helical" evidence="1">
    <location>
        <begin position="217"/>
        <end position="239"/>
    </location>
</feature>
<dbReference type="RefSeq" id="WP_044249781.1">
    <property type="nucleotide sequence ID" value="NZ_ASRX01000086.1"/>
</dbReference>
<sequence length="240" mass="25041">MADLRPYLHAAQGAKEALTPALRAFFLTAAAMSLLALILAAAAYAIAAEGVVLRGALGALVALGVCTAAGIPLAWKRALAAGILQIVRAHRLAGTLVRALFQRLLGLDEEGEHGSRGARAAQAIEQLPLNEAASRLRLAVIHQVKASPQGGGLGGALRRAIDRTLLRLIEHLTLARFREEAHQQGGIDLLKVRDELATTADAFIADQIEGAALKTTILLVALATLATLAAACGIAQIPFR</sequence>
<reference evidence="2 3" key="1">
    <citation type="submission" date="2013-05" db="EMBL/GenBank/DDBJ databases">
        <title>Genome assembly of Chondromyces apiculatus DSM 436.</title>
        <authorList>
            <person name="Sharma G."/>
            <person name="Khatri I."/>
            <person name="Kaur C."/>
            <person name="Mayilraj S."/>
            <person name="Subramanian S."/>
        </authorList>
    </citation>
    <scope>NUCLEOTIDE SEQUENCE [LARGE SCALE GENOMIC DNA]</scope>
    <source>
        <strain evidence="2 3">DSM 436</strain>
    </source>
</reference>
<dbReference type="EMBL" id="ASRX01000086">
    <property type="protein sequence ID" value="EYF01190.1"/>
    <property type="molecule type" value="Genomic_DNA"/>
</dbReference>